<accession>A0ABY3RKV6</accession>
<dbReference type="InterPro" id="IPR029061">
    <property type="entry name" value="THDP-binding"/>
</dbReference>
<evidence type="ECO:0000313" key="4">
    <source>
        <dbReference type="Proteomes" id="UP001431010"/>
    </source>
</evidence>
<evidence type="ECO:0000313" key="3">
    <source>
        <dbReference type="EMBL" id="UFZ08019.1"/>
    </source>
</evidence>
<dbReference type="Gene3D" id="3.40.50.970">
    <property type="match status" value="1"/>
</dbReference>
<dbReference type="InterPro" id="IPR045229">
    <property type="entry name" value="TPP_enz"/>
</dbReference>
<evidence type="ECO:0000259" key="2">
    <source>
        <dbReference type="Pfam" id="PF02775"/>
    </source>
</evidence>
<reference evidence="3" key="1">
    <citation type="journal article" date="2024" name="Antonie Van Leeuwenhoek">
        <title>Bradyrhizobium ontarionense sp. nov., a novel bacterial symbiont isolated from Aeschynomene indica (Indian jointvetch), harbours photosynthesis, nitrogen fixation and nitrous oxide (N2O) reductase genes.</title>
        <authorList>
            <person name="Bromfield E.S.P."/>
            <person name="Cloutier S."/>
        </authorList>
    </citation>
    <scope>NUCLEOTIDE SEQUENCE</scope>
    <source>
        <strain evidence="3">A19</strain>
    </source>
</reference>
<proteinExistence type="inferred from homology"/>
<dbReference type="Pfam" id="PF02775">
    <property type="entry name" value="TPP_enzyme_C"/>
    <property type="match status" value="1"/>
</dbReference>
<dbReference type="Proteomes" id="UP001431010">
    <property type="component" value="Chromosome"/>
</dbReference>
<comment type="similarity">
    <text evidence="1">Belongs to the TPP enzyme family.</text>
</comment>
<dbReference type="PANTHER" id="PTHR18968">
    <property type="entry name" value="THIAMINE PYROPHOSPHATE ENZYMES"/>
    <property type="match status" value="1"/>
</dbReference>
<dbReference type="RefSeq" id="WP_231327468.1">
    <property type="nucleotide sequence ID" value="NZ_CP088156.1"/>
</dbReference>
<gene>
    <name evidence="3" type="ORF">LQG66_17725</name>
</gene>
<evidence type="ECO:0000256" key="1">
    <source>
        <dbReference type="ARBA" id="ARBA00007812"/>
    </source>
</evidence>
<dbReference type="PANTHER" id="PTHR18968:SF13">
    <property type="entry name" value="ACETOLACTATE SYNTHASE CATALYTIC SUBUNIT, MITOCHONDRIAL"/>
    <property type="match status" value="1"/>
</dbReference>
<protein>
    <submittedName>
        <fullName evidence="3">Thiamine pyrophosphate-dependent enzyme</fullName>
    </submittedName>
</protein>
<dbReference type="EMBL" id="CP088156">
    <property type="protein sequence ID" value="UFZ08019.1"/>
    <property type="molecule type" value="Genomic_DNA"/>
</dbReference>
<name>A0ABY3RKV6_9BRAD</name>
<organism evidence="3 4">
    <name type="scientific">Bradyrhizobium ontarionense</name>
    <dbReference type="NCBI Taxonomy" id="2898149"/>
    <lineage>
        <taxon>Bacteria</taxon>
        <taxon>Pseudomonadati</taxon>
        <taxon>Pseudomonadota</taxon>
        <taxon>Alphaproteobacteria</taxon>
        <taxon>Hyphomicrobiales</taxon>
        <taxon>Nitrobacteraceae</taxon>
        <taxon>Bradyrhizobium</taxon>
    </lineage>
</organism>
<dbReference type="SUPFAM" id="SSF52518">
    <property type="entry name" value="Thiamin diphosphate-binding fold (THDP-binding)"/>
    <property type="match status" value="1"/>
</dbReference>
<sequence>MSIGYSLGASLGAACAGARRPVAFVGDAAFREGPQVLSTLVQYKLPAVICVMNNGIMGIQQFMGHPQYYDNAQCQPDYYNTLMRWDYRALAQAFGARHARAKTLSELDEALRQAAELTASPILIDVVLDERDIPSVIRHTAGRAAPGAVQANSEAPLLRRIVP</sequence>
<feature type="domain" description="Thiamine pyrophosphate enzyme TPP-binding" evidence="2">
    <location>
        <begin position="2"/>
        <end position="126"/>
    </location>
</feature>
<keyword evidence="4" id="KW-1185">Reference proteome</keyword>
<dbReference type="InterPro" id="IPR011766">
    <property type="entry name" value="TPP_enzyme_TPP-bd"/>
</dbReference>